<dbReference type="PANTHER" id="PTHR42896">
    <property type="entry name" value="XYLULOSE-1,5-BISPHOSPHATE (XUBP) PHOSPHATASE"/>
    <property type="match status" value="1"/>
</dbReference>
<dbReference type="Proteomes" id="UP000196655">
    <property type="component" value="Unassembled WGS sequence"/>
</dbReference>
<evidence type="ECO:0000313" key="1">
    <source>
        <dbReference type="EMBL" id="OWJ58332.1"/>
    </source>
</evidence>
<name>A0A211YZA5_9PROT</name>
<dbReference type="InterPro" id="IPR023198">
    <property type="entry name" value="PGP-like_dom2"/>
</dbReference>
<dbReference type="Pfam" id="PF00702">
    <property type="entry name" value="Hydrolase"/>
    <property type="match status" value="1"/>
</dbReference>
<keyword evidence="2" id="KW-1185">Reference proteome</keyword>
<dbReference type="Gene3D" id="3.40.50.1000">
    <property type="entry name" value="HAD superfamily/HAD-like"/>
    <property type="match status" value="1"/>
</dbReference>
<dbReference type="InterPro" id="IPR023214">
    <property type="entry name" value="HAD_sf"/>
</dbReference>
<accession>A0A211YZA5</accession>
<dbReference type="Gene3D" id="1.10.150.240">
    <property type="entry name" value="Putative phosphatase, domain 2"/>
    <property type="match status" value="1"/>
</dbReference>
<comment type="caution">
    <text evidence="1">The sequence shown here is derived from an EMBL/GenBank/DDBJ whole genome shotgun (WGS) entry which is preliminary data.</text>
</comment>
<reference evidence="2" key="1">
    <citation type="submission" date="2017-05" db="EMBL/GenBank/DDBJ databases">
        <authorList>
            <person name="Macchi M."/>
            <person name="Festa S."/>
            <person name="Coppotelli B.M."/>
            <person name="Morelli I.S."/>
        </authorList>
    </citation>
    <scope>NUCLEOTIDE SEQUENCE [LARGE SCALE GENOMIC DNA]</scope>
    <source>
        <strain evidence="2">I</strain>
    </source>
</reference>
<protein>
    <submittedName>
        <fullName evidence="1">Haloacid dehalogenase</fullName>
    </submittedName>
</protein>
<dbReference type="AlphaFoldDB" id="A0A211YZA5"/>
<dbReference type="STRING" id="1122125.GCA_000423185_02043"/>
<dbReference type="PRINTS" id="PR00413">
    <property type="entry name" value="HADHALOGNASE"/>
</dbReference>
<sequence length="247" mass="25740">MALRAILFDVDGTLAETEEVHRQSFNAAFRAAGLDWHWSRELYRELLAVTGGKERIGHFLAGLPAPPRCDVTALHRAKTERYTALVAGGAVGLRPGVARLLAEARAAGVRLAIATTTTPANVAALLAAALGPEGPALFEVMVAGDAVPRKKPAPDVYQAVLEAMGLDPAGCIAIEDSRNGVLSARRAGLPVLATPGLYTGDDDLRHALAVLSDLGEPDAPYCHLSGAGAGEGWVTVETLGRWVVGLG</sequence>
<dbReference type="SFLD" id="SFLDS00003">
    <property type="entry name" value="Haloacid_Dehalogenase"/>
    <property type="match status" value="1"/>
</dbReference>
<dbReference type="SFLD" id="SFLDG01135">
    <property type="entry name" value="C1.5.6:_HAD__Beta-PGM__Phospha"/>
    <property type="match status" value="1"/>
</dbReference>
<organism evidence="1 2">
    <name type="scientific">Inquilinus limosus</name>
    <dbReference type="NCBI Taxonomy" id="171674"/>
    <lineage>
        <taxon>Bacteria</taxon>
        <taxon>Pseudomonadati</taxon>
        <taxon>Pseudomonadota</taxon>
        <taxon>Alphaproteobacteria</taxon>
        <taxon>Rhodospirillales</taxon>
        <taxon>Rhodospirillaceae</taxon>
        <taxon>Inquilinus</taxon>
    </lineage>
</organism>
<proteinExistence type="predicted"/>
<dbReference type="InterPro" id="IPR006439">
    <property type="entry name" value="HAD-SF_hydro_IA"/>
</dbReference>
<dbReference type="RefSeq" id="WP_088157197.1">
    <property type="nucleotide sequence ID" value="NZ_NHON01000133.1"/>
</dbReference>
<dbReference type="SFLD" id="SFLDF00035">
    <property type="entry name" value="phosphoglycolate_phosphatase"/>
    <property type="match status" value="1"/>
</dbReference>
<dbReference type="GO" id="GO:0016787">
    <property type="term" value="F:hydrolase activity"/>
    <property type="evidence" value="ECO:0007669"/>
    <property type="project" value="InterPro"/>
</dbReference>
<dbReference type="PANTHER" id="PTHR42896:SF2">
    <property type="entry name" value="CBBY-LIKE PROTEIN"/>
    <property type="match status" value="1"/>
</dbReference>
<gene>
    <name evidence="1" type="ORF">BWR60_33345</name>
</gene>
<dbReference type="SFLD" id="SFLDG01129">
    <property type="entry name" value="C1.5:_HAD__Beta-PGM__Phosphata"/>
    <property type="match status" value="1"/>
</dbReference>
<dbReference type="SUPFAM" id="SSF56784">
    <property type="entry name" value="HAD-like"/>
    <property type="match status" value="1"/>
</dbReference>
<evidence type="ECO:0000313" key="2">
    <source>
        <dbReference type="Proteomes" id="UP000196655"/>
    </source>
</evidence>
<dbReference type="NCBIfam" id="TIGR01509">
    <property type="entry name" value="HAD-SF-IA-v3"/>
    <property type="match status" value="1"/>
</dbReference>
<dbReference type="EMBL" id="NHON01000133">
    <property type="protein sequence ID" value="OWJ58332.1"/>
    <property type="molecule type" value="Genomic_DNA"/>
</dbReference>
<dbReference type="InterPro" id="IPR036412">
    <property type="entry name" value="HAD-like_sf"/>
</dbReference>
<dbReference type="InterPro" id="IPR044999">
    <property type="entry name" value="CbbY-like"/>
</dbReference>
<dbReference type="OrthoDB" id="414934at2"/>